<dbReference type="Proteomes" id="UP000799118">
    <property type="component" value="Unassembled WGS sequence"/>
</dbReference>
<evidence type="ECO:0000313" key="1">
    <source>
        <dbReference type="EMBL" id="KAE9388949.1"/>
    </source>
</evidence>
<reference evidence="1" key="1">
    <citation type="journal article" date="2019" name="Environ. Microbiol.">
        <title>Fungal ecological strategies reflected in gene transcription - a case study of two litter decomposers.</title>
        <authorList>
            <person name="Barbi F."/>
            <person name="Kohler A."/>
            <person name="Barry K."/>
            <person name="Baskaran P."/>
            <person name="Daum C."/>
            <person name="Fauchery L."/>
            <person name="Ihrmark K."/>
            <person name="Kuo A."/>
            <person name="LaButti K."/>
            <person name="Lipzen A."/>
            <person name="Morin E."/>
            <person name="Grigoriev I.V."/>
            <person name="Henrissat B."/>
            <person name="Lindahl B."/>
            <person name="Martin F."/>
        </authorList>
    </citation>
    <scope>NUCLEOTIDE SEQUENCE</scope>
    <source>
        <strain evidence="1">JB14</strain>
    </source>
</reference>
<protein>
    <submittedName>
        <fullName evidence="1">Uncharacterized protein</fullName>
    </submittedName>
</protein>
<dbReference type="EMBL" id="ML769718">
    <property type="protein sequence ID" value="KAE9388949.1"/>
    <property type="molecule type" value="Genomic_DNA"/>
</dbReference>
<gene>
    <name evidence="1" type="ORF">BT96DRAFT_947221</name>
</gene>
<organism evidence="1 2">
    <name type="scientific">Gymnopus androsaceus JB14</name>
    <dbReference type="NCBI Taxonomy" id="1447944"/>
    <lineage>
        <taxon>Eukaryota</taxon>
        <taxon>Fungi</taxon>
        <taxon>Dikarya</taxon>
        <taxon>Basidiomycota</taxon>
        <taxon>Agaricomycotina</taxon>
        <taxon>Agaricomycetes</taxon>
        <taxon>Agaricomycetidae</taxon>
        <taxon>Agaricales</taxon>
        <taxon>Marasmiineae</taxon>
        <taxon>Omphalotaceae</taxon>
        <taxon>Gymnopus</taxon>
    </lineage>
</organism>
<accession>A0A6A4GT28</accession>
<keyword evidence="2" id="KW-1185">Reference proteome</keyword>
<proteinExistence type="predicted"/>
<evidence type="ECO:0000313" key="2">
    <source>
        <dbReference type="Proteomes" id="UP000799118"/>
    </source>
</evidence>
<sequence>MSKNHVILKTVQTIERMEGSLFLRPTKGSEGIAMCDTSSKTFKIYGTLSQAPSAKASIGREAQLWWCGGPNLHLRPFELSPATESVYRIENEVPSGRQENTKFNLDATLVMDPGDLVKVMPESELKDSGLLRGHEALSKPNWKPTGDEAKWPISRISQLKLVRYSAPIHDVVPVAYHENRQLKTAIYKLEKVLAAKCRYGTIDMDTFK</sequence>
<name>A0A6A4GT28_9AGAR</name>
<dbReference type="AlphaFoldDB" id="A0A6A4GT28"/>